<feature type="transmembrane region" description="Helical" evidence="1">
    <location>
        <begin position="34"/>
        <end position="50"/>
    </location>
</feature>
<comment type="caution">
    <text evidence="2">The sequence shown here is derived from an EMBL/GenBank/DDBJ whole genome shotgun (WGS) entry which is preliminary data.</text>
</comment>
<dbReference type="RefSeq" id="WP_095133562.1">
    <property type="nucleotide sequence ID" value="NZ_NIBG01000007.1"/>
</dbReference>
<name>A0A267ML07_9FIRM</name>
<feature type="transmembrane region" description="Helical" evidence="1">
    <location>
        <begin position="6"/>
        <end position="22"/>
    </location>
</feature>
<dbReference type="Proteomes" id="UP000216024">
    <property type="component" value="Unassembled WGS sequence"/>
</dbReference>
<evidence type="ECO:0000256" key="1">
    <source>
        <dbReference type="SAM" id="Phobius"/>
    </source>
</evidence>
<sequence length="206" mass="23819">MGLIPLFISVIIYSIQGLSRSLQRYMGYYLIEDSPLVTALFALIVTLFQFEKLITDPSDFSSVDYRFLLGFVVIMALVTISNRLRVKTLRIYNIPKDIVIDILNENFKKHKLNLVRDNDTYSSYKVDDTNINFKLDDSMLVGDGLVLRLNGYKEILDFHSFWDNLKYDLENELSPEDNNINPSELILSLIGLFIIVYFSYAINFGI</sequence>
<evidence type="ECO:0000313" key="2">
    <source>
        <dbReference type="EMBL" id="PAB59565.1"/>
    </source>
</evidence>
<dbReference type="AlphaFoldDB" id="A0A267ML07"/>
<gene>
    <name evidence="2" type="ORF">CCE28_10150</name>
</gene>
<organism evidence="2 3">
    <name type="scientific">Anaeromicrobium sediminis</name>
    <dbReference type="NCBI Taxonomy" id="1478221"/>
    <lineage>
        <taxon>Bacteria</taxon>
        <taxon>Bacillati</taxon>
        <taxon>Bacillota</taxon>
        <taxon>Clostridia</taxon>
        <taxon>Peptostreptococcales</taxon>
        <taxon>Thermotaleaceae</taxon>
        <taxon>Anaeromicrobium</taxon>
    </lineage>
</organism>
<keyword evidence="1" id="KW-1133">Transmembrane helix</keyword>
<keyword evidence="3" id="KW-1185">Reference proteome</keyword>
<proteinExistence type="predicted"/>
<dbReference type="EMBL" id="NIBG01000007">
    <property type="protein sequence ID" value="PAB59565.1"/>
    <property type="molecule type" value="Genomic_DNA"/>
</dbReference>
<protein>
    <submittedName>
        <fullName evidence="2">Uncharacterized protein</fullName>
    </submittedName>
</protein>
<keyword evidence="1" id="KW-0472">Membrane</keyword>
<accession>A0A267ML07</accession>
<feature type="transmembrane region" description="Helical" evidence="1">
    <location>
        <begin position="65"/>
        <end position="84"/>
    </location>
</feature>
<reference evidence="2 3" key="1">
    <citation type="submission" date="2017-06" db="EMBL/GenBank/DDBJ databases">
        <title>Draft genome sequence of anaerobic fermentative bacterium Anaeromicrobium sediminis DY2726D isolated from West Pacific Ocean sediments.</title>
        <authorList>
            <person name="Zeng X."/>
        </authorList>
    </citation>
    <scope>NUCLEOTIDE SEQUENCE [LARGE SCALE GENOMIC DNA]</scope>
    <source>
        <strain evidence="2 3">DY2726D</strain>
    </source>
</reference>
<evidence type="ECO:0000313" key="3">
    <source>
        <dbReference type="Proteomes" id="UP000216024"/>
    </source>
</evidence>
<keyword evidence="1" id="KW-0812">Transmembrane</keyword>
<feature type="transmembrane region" description="Helical" evidence="1">
    <location>
        <begin position="185"/>
        <end position="202"/>
    </location>
</feature>